<dbReference type="Proteomes" id="UP001187682">
    <property type="component" value="Unassembled WGS sequence"/>
</dbReference>
<sequence length="321" mass="35813">MAAQPAPLTEAEKEHFIAHGWLRLKNCFTREQAEAATADAWTRLGMDPNDKSTWTKERIHLPNHREFDAAEFAPKAWAAICELCGGEDKILAWTKKWRDAFIINLGTPEGEGKEVDPRDLRGWHVDGDFFIHYLDSPEQGLLVIPLFTDIAPGGGGTVICPEAMPSVARHLYENPAGVSPVMQPRGHPNFPNTPFNSGLGWFNGVVKQCDNFVEAHGDVGDVFLLHPLMLHSASNNALRQVRIITNPPIGLNEPFRFDRPDGDYTLVEKTTLRALGKENLAGWKITAARESVVPERVKLQEKMRLEELERSKARQEAQAAA</sequence>
<reference evidence="1" key="1">
    <citation type="submission" date="2018-03" db="EMBL/GenBank/DDBJ databases">
        <authorList>
            <person name="Guldener U."/>
        </authorList>
    </citation>
    <scope>NUCLEOTIDE SEQUENCE</scope>
</reference>
<accession>A0AAE8STE3</accession>
<protein>
    <recommendedName>
        <fullName evidence="3">PhyH domain-containing protein</fullName>
    </recommendedName>
</protein>
<evidence type="ECO:0000313" key="1">
    <source>
        <dbReference type="EMBL" id="SPO00507.1"/>
    </source>
</evidence>
<evidence type="ECO:0000313" key="2">
    <source>
        <dbReference type="Proteomes" id="UP001187682"/>
    </source>
</evidence>
<dbReference type="Gene3D" id="2.60.120.620">
    <property type="entry name" value="q2cbj1_9rhob like domain"/>
    <property type="match status" value="1"/>
</dbReference>
<evidence type="ECO:0008006" key="3">
    <source>
        <dbReference type="Google" id="ProtNLM"/>
    </source>
</evidence>
<comment type="caution">
    <text evidence="1">The sequence shown here is derived from an EMBL/GenBank/DDBJ whole genome shotgun (WGS) entry which is preliminary data.</text>
</comment>
<proteinExistence type="predicted"/>
<gene>
    <name evidence="1" type="ORF">DNG_03255</name>
</gene>
<name>A0AAE8STE3_9PEZI</name>
<organism evidence="1 2">
    <name type="scientific">Cephalotrichum gorgonifer</name>
    <dbReference type="NCBI Taxonomy" id="2041049"/>
    <lineage>
        <taxon>Eukaryota</taxon>
        <taxon>Fungi</taxon>
        <taxon>Dikarya</taxon>
        <taxon>Ascomycota</taxon>
        <taxon>Pezizomycotina</taxon>
        <taxon>Sordariomycetes</taxon>
        <taxon>Hypocreomycetidae</taxon>
        <taxon>Microascales</taxon>
        <taxon>Microascaceae</taxon>
        <taxon>Cephalotrichum</taxon>
    </lineage>
</organism>
<keyword evidence="2" id="KW-1185">Reference proteome</keyword>
<dbReference type="EMBL" id="ONZQ02000004">
    <property type="protein sequence ID" value="SPO00507.1"/>
    <property type="molecule type" value="Genomic_DNA"/>
</dbReference>
<dbReference type="SUPFAM" id="SSF51197">
    <property type="entry name" value="Clavaminate synthase-like"/>
    <property type="match status" value="1"/>
</dbReference>
<dbReference type="AlphaFoldDB" id="A0AAE8STE3"/>